<dbReference type="HAMAP" id="MF_00219">
    <property type="entry name" value="PyrC_classII"/>
    <property type="match status" value="1"/>
</dbReference>
<keyword evidence="7" id="KW-0665">Pyrimidine biosynthesis</keyword>
<evidence type="ECO:0000256" key="4">
    <source>
        <dbReference type="ARBA" id="ARBA00022723"/>
    </source>
</evidence>
<dbReference type="NCBIfam" id="TIGR00856">
    <property type="entry name" value="pyrC_dimer"/>
    <property type="match status" value="1"/>
</dbReference>
<dbReference type="EC" id="3.5.2.3" evidence="3"/>
<evidence type="ECO:0000313" key="10">
    <source>
        <dbReference type="EMBL" id="KAH0935392.1"/>
    </source>
</evidence>
<evidence type="ECO:0000259" key="9">
    <source>
        <dbReference type="Pfam" id="PF01979"/>
    </source>
</evidence>
<dbReference type="PROSITE" id="PS00483">
    <property type="entry name" value="DIHYDROOROTASE_2"/>
    <property type="match status" value="1"/>
</dbReference>
<feature type="domain" description="Amidohydrolase-related" evidence="9">
    <location>
        <begin position="10"/>
        <end position="347"/>
    </location>
</feature>
<proteinExistence type="inferred from homology"/>
<name>A0ABQ8E1U8_BRANA</name>
<organism evidence="10 11">
    <name type="scientific">Brassica napus</name>
    <name type="common">Rape</name>
    <dbReference type="NCBI Taxonomy" id="3708"/>
    <lineage>
        <taxon>Eukaryota</taxon>
        <taxon>Viridiplantae</taxon>
        <taxon>Streptophyta</taxon>
        <taxon>Embryophyta</taxon>
        <taxon>Tracheophyta</taxon>
        <taxon>Spermatophyta</taxon>
        <taxon>Magnoliopsida</taxon>
        <taxon>eudicotyledons</taxon>
        <taxon>Gunneridae</taxon>
        <taxon>Pentapetalae</taxon>
        <taxon>rosids</taxon>
        <taxon>malvids</taxon>
        <taxon>Brassicales</taxon>
        <taxon>Brassicaceae</taxon>
        <taxon>Brassiceae</taxon>
        <taxon>Brassica</taxon>
    </lineage>
</organism>
<feature type="transmembrane region" description="Helical" evidence="8">
    <location>
        <begin position="195"/>
        <end position="223"/>
    </location>
</feature>
<dbReference type="InterPro" id="IPR032466">
    <property type="entry name" value="Metal_Hydrolase"/>
</dbReference>
<keyword evidence="5" id="KW-0378">Hydrolase</keyword>
<dbReference type="InterPro" id="IPR002195">
    <property type="entry name" value="Dihydroorotase_CS"/>
</dbReference>
<evidence type="ECO:0000256" key="5">
    <source>
        <dbReference type="ARBA" id="ARBA00022801"/>
    </source>
</evidence>
<dbReference type="SUPFAM" id="SSF51556">
    <property type="entry name" value="Metallo-dependent hydrolases"/>
    <property type="match status" value="1"/>
</dbReference>
<comment type="caution">
    <text evidence="10">The sequence shown here is derived from an EMBL/GenBank/DDBJ whole genome shotgun (WGS) entry which is preliminary data.</text>
</comment>
<evidence type="ECO:0000256" key="7">
    <source>
        <dbReference type="ARBA" id="ARBA00022975"/>
    </source>
</evidence>
<dbReference type="CDD" id="cd01294">
    <property type="entry name" value="DHOase"/>
    <property type="match status" value="1"/>
</dbReference>
<keyword evidence="4" id="KW-0479">Metal-binding</keyword>
<comment type="similarity">
    <text evidence="2">Belongs to the metallo-dependent hydrolases superfamily. DHOase family. Class II DHOase subfamily.</text>
</comment>
<dbReference type="PROSITE" id="PS00482">
    <property type="entry name" value="DIHYDROOROTASE_1"/>
    <property type="match status" value="1"/>
</dbReference>
<evidence type="ECO:0000313" key="11">
    <source>
        <dbReference type="Proteomes" id="UP000824890"/>
    </source>
</evidence>
<keyword evidence="8" id="KW-0472">Membrane</keyword>
<evidence type="ECO:0000256" key="3">
    <source>
        <dbReference type="ARBA" id="ARBA00012860"/>
    </source>
</evidence>
<dbReference type="Proteomes" id="UP000824890">
    <property type="component" value="Unassembled WGS sequence"/>
</dbReference>
<dbReference type="Gene3D" id="3.20.20.140">
    <property type="entry name" value="Metal-dependent hydrolases"/>
    <property type="match status" value="1"/>
</dbReference>
<dbReference type="EMBL" id="JAGKQM010000003">
    <property type="protein sequence ID" value="KAH0935392.1"/>
    <property type="molecule type" value="Genomic_DNA"/>
</dbReference>
<keyword evidence="6" id="KW-0862">Zinc</keyword>
<dbReference type="Pfam" id="PF01979">
    <property type="entry name" value="Amidohydro_1"/>
    <property type="match status" value="1"/>
</dbReference>
<accession>A0ABQ8E1U8</accession>
<keyword evidence="11" id="KW-1185">Reference proteome</keyword>
<dbReference type="PANTHER" id="PTHR43137">
    <property type="entry name" value="DIHYDROOROTASE"/>
    <property type="match status" value="1"/>
</dbReference>
<keyword evidence="8" id="KW-1133">Transmembrane helix</keyword>
<comment type="pathway">
    <text evidence="1">Pyrimidine metabolism; UMP biosynthesis via de novo pathway; (S)-dihydroorotate from bicarbonate: step 3/3.</text>
</comment>
<dbReference type="PIRSF" id="PIRSF001237">
    <property type="entry name" value="DHOdimr"/>
    <property type="match status" value="1"/>
</dbReference>
<evidence type="ECO:0000256" key="1">
    <source>
        <dbReference type="ARBA" id="ARBA00004880"/>
    </source>
</evidence>
<sequence>MELTITQPDDWHLHLRDGDLLQAVVPHSASHFRRAIVMPNLKPPVTSTAAAINYRESIMKALPVGSSFDPLMTLYLTDKTHPDEIKLARESGVVYAVKLYPAGATTNSQDGVTDLFGKCLPVLEEMVKQNMPLLVHGEVTDPSIDVFDREKIFIETVLQPLIQRLPQLKVVMEHITTMDAVNFVESCKEGFVTHLSFILVFLLIFHAHILLLAWLLGFVGATVTPQHLLLNRNALFQGGLQPHNYCLPVLKREIHREAIVKAVTSGSKKFFLGTDSAPHERRRKESSCGCAGIYSAPVALSLYAKVFDEAGALDKLEAFTSFNGPDFYGLPRNSSKITLKKAPWKVPEVLSFSFGEIIPMFAGETLQWQPSFE</sequence>
<evidence type="ECO:0000256" key="8">
    <source>
        <dbReference type="SAM" id="Phobius"/>
    </source>
</evidence>
<gene>
    <name evidence="10" type="ORF">HID58_012509</name>
</gene>
<protein>
    <recommendedName>
        <fullName evidence="3">dihydroorotase</fullName>
        <ecNumber evidence="3">3.5.2.3</ecNumber>
    </recommendedName>
</protein>
<evidence type="ECO:0000256" key="6">
    <source>
        <dbReference type="ARBA" id="ARBA00022833"/>
    </source>
</evidence>
<dbReference type="PANTHER" id="PTHR43137:SF1">
    <property type="entry name" value="DIHYDROOROTASE"/>
    <property type="match status" value="1"/>
</dbReference>
<dbReference type="InterPro" id="IPR004721">
    <property type="entry name" value="DHOdimr"/>
</dbReference>
<keyword evidence="8" id="KW-0812">Transmembrane</keyword>
<reference evidence="10 11" key="1">
    <citation type="submission" date="2021-05" db="EMBL/GenBank/DDBJ databases">
        <title>Genome Assembly of Synthetic Allotetraploid Brassica napus Reveals Homoeologous Exchanges between Subgenomes.</title>
        <authorList>
            <person name="Davis J.T."/>
        </authorList>
    </citation>
    <scope>NUCLEOTIDE SEQUENCE [LARGE SCALE GENOMIC DNA]</scope>
    <source>
        <strain evidence="11">cv. Da-Ae</strain>
        <tissue evidence="10">Seedling</tissue>
    </source>
</reference>
<evidence type="ECO:0000256" key="2">
    <source>
        <dbReference type="ARBA" id="ARBA00005631"/>
    </source>
</evidence>
<dbReference type="InterPro" id="IPR006680">
    <property type="entry name" value="Amidohydro-rel"/>
</dbReference>